<feature type="transmembrane region" description="Helical" evidence="1">
    <location>
        <begin position="174"/>
        <end position="201"/>
    </location>
</feature>
<feature type="transmembrane region" description="Helical" evidence="1">
    <location>
        <begin position="255"/>
        <end position="278"/>
    </location>
</feature>
<dbReference type="Pfam" id="PF09852">
    <property type="entry name" value="DUF2079"/>
    <property type="match status" value="1"/>
</dbReference>
<keyword evidence="1" id="KW-0812">Transmembrane</keyword>
<comment type="caution">
    <text evidence="2">The sequence shown here is derived from an EMBL/GenBank/DDBJ whole genome shotgun (WGS) entry which is preliminary data.</text>
</comment>
<feature type="transmembrane region" description="Helical" evidence="1">
    <location>
        <begin position="298"/>
        <end position="319"/>
    </location>
</feature>
<keyword evidence="3" id="KW-1185">Reference proteome</keyword>
<dbReference type="AlphaFoldDB" id="A0A4Q7L8W6"/>
<dbReference type="RefSeq" id="WP_130342694.1">
    <property type="nucleotide sequence ID" value="NZ_SGWQ01000001.1"/>
</dbReference>
<dbReference type="OrthoDB" id="5240834at2"/>
<keyword evidence="1" id="KW-1133">Transmembrane helix</keyword>
<name>A0A4Q7L8W6_9PSEU</name>
<evidence type="ECO:0000313" key="2">
    <source>
        <dbReference type="EMBL" id="RZS45111.1"/>
    </source>
</evidence>
<dbReference type="EMBL" id="SGWQ01000001">
    <property type="protein sequence ID" value="RZS45111.1"/>
    <property type="molecule type" value="Genomic_DNA"/>
</dbReference>
<reference evidence="2 3" key="1">
    <citation type="submission" date="2019-02" db="EMBL/GenBank/DDBJ databases">
        <title>Genomic Encyclopedia of Type Strains, Phase IV (KMG-IV): sequencing the most valuable type-strain genomes for metagenomic binning, comparative biology and taxonomic classification.</title>
        <authorList>
            <person name="Goeker M."/>
        </authorList>
    </citation>
    <scope>NUCLEOTIDE SEQUENCE [LARGE SCALE GENOMIC DNA]</scope>
    <source>
        <strain evidence="2 3">DSM 101727</strain>
    </source>
</reference>
<evidence type="ECO:0000256" key="1">
    <source>
        <dbReference type="SAM" id="Phobius"/>
    </source>
</evidence>
<organism evidence="2 3">
    <name type="scientific">Herbihabitans rhizosphaerae</name>
    <dbReference type="NCBI Taxonomy" id="1872711"/>
    <lineage>
        <taxon>Bacteria</taxon>
        <taxon>Bacillati</taxon>
        <taxon>Actinomycetota</taxon>
        <taxon>Actinomycetes</taxon>
        <taxon>Pseudonocardiales</taxon>
        <taxon>Pseudonocardiaceae</taxon>
        <taxon>Herbihabitans</taxon>
    </lineage>
</organism>
<feature type="transmembrane region" description="Helical" evidence="1">
    <location>
        <begin position="20"/>
        <end position="37"/>
    </location>
</feature>
<keyword evidence="1" id="KW-0472">Membrane</keyword>
<protein>
    <submittedName>
        <fullName evidence="2">Putative membrane protein</fullName>
    </submittedName>
</protein>
<feature type="transmembrane region" description="Helical" evidence="1">
    <location>
        <begin position="207"/>
        <end position="228"/>
    </location>
</feature>
<proteinExistence type="predicted"/>
<evidence type="ECO:0000313" key="3">
    <source>
        <dbReference type="Proteomes" id="UP000294257"/>
    </source>
</evidence>
<feature type="transmembrane region" description="Helical" evidence="1">
    <location>
        <begin position="123"/>
        <end position="141"/>
    </location>
</feature>
<sequence>MAAVLNTRIDSRSDTLSPRIPAGLAIVFSVAYAAFSLRRHANFQTSGFDLGIFEQAVRGYAHGELPVSDILGHNLLGEHFSPILAILAPFYRLFPSAETLLIAQALLLGLSVFPVTRTAIRLLGPMLGTTIGFCYGISWGLHSALAFDFHEVAFAVPITAFALDAYLRGKLGQAVAIAASLVLVKEDLGLTVAMLGLLIAVKPATRRLGLITAACGLTATLVSIFVLIPHFRGTSYRFFEAAGSGTGDWFDSDKIVLVLLVLAPSLFLALRSPLLLLVLPTLAWRLLSSNLFYWQPDFHYDAVLMPIVFFALVHSLTLLRLRRFSTAIAAALVIAGTVLTTSTRSSVVENTDANRAAIAEPARRLLQLIPDGASVAIENDLAPQLTSRADVHLVGSGRPAEWTLVYRHRTVPLGQFIASAGPFVLIRN</sequence>
<gene>
    <name evidence="2" type="ORF">EV193_101998</name>
</gene>
<accession>A0A4Q7L8W6</accession>
<dbReference type="Proteomes" id="UP000294257">
    <property type="component" value="Unassembled WGS sequence"/>
</dbReference>
<dbReference type="InterPro" id="IPR018650">
    <property type="entry name" value="STSV1_Orf64"/>
</dbReference>